<name>R4XEX1_TAPDE</name>
<organism evidence="4 5">
    <name type="scientific">Taphrina deformans (strain PYCC 5710 / ATCC 11124 / CBS 356.35 / IMI 108563 / JCM 9778 / NBRC 8474)</name>
    <name type="common">Peach leaf curl fungus</name>
    <name type="synonym">Lalaria deformans</name>
    <dbReference type="NCBI Taxonomy" id="1097556"/>
    <lineage>
        <taxon>Eukaryota</taxon>
        <taxon>Fungi</taxon>
        <taxon>Dikarya</taxon>
        <taxon>Ascomycota</taxon>
        <taxon>Taphrinomycotina</taxon>
        <taxon>Taphrinomycetes</taxon>
        <taxon>Taphrinales</taxon>
        <taxon>Taphrinaceae</taxon>
        <taxon>Taphrina</taxon>
    </lineage>
</organism>
<comment type="caution">
    <text evidence="4">The sequence shown here is derived from an EMBL/GenBank/DDBJ whole genome shotgun (WGS) entry which is preliminary data.</text>
</comment>
<accession>R4XEX1</accession>
<dbReference type="GO" id="GO:0016491">
    <property type="term" value="F:oxidoreductase activity"/>
    <property type="evidence" value="ECO:0007669"/>
    <property type="project" value="UniProtKB-KW"/>
</dbReference>
<protein>
    <submittedName>
        <fullName evidence="4">Uncharacterized protein</fullName>
    </submittedName>
</protein>
<dbReference type="Proteomes" id="UP000013776">
    <property type="component" value="Unassembled WGS sequence"/>
</dbReference>
<dbReference type="AlphaFoldDB" id="R4XEX1"/>
<dbReference type="PANTHER" id="PTHR24320">
    <property type="entry name" value="RETINOL DEHYDROGENASE"/>
    <property type="match status" value="1"/>
</dbReference>
<dbReference type="OrthoDB" id="191139at2759"/>
<feature type="region of interest" description="Disordered" evidence="3">
    <location>
        <begin position="345"/>
        <end position="365"/>
    </location>
</feature>
<evidence type="ECO:0000256" key="3">
    <source>
        <dbReference type="SAM" id="MobiDB-lite"/>
    </source>
</evidence>
<dbReference type="PANTHER" id="PTHR24320:SF143">
    <property type="entry name" value="NAD(P)-BINDING PROTEIN"/>
    <property type="match status" value="1"/>
</dbReference>
<gene>
    <name evidence="4" type="ORF">TAPDE_004874</name>
</gene>
<feature type="compositionally biased region" description="Polar residues" evidence="3">
    <location>
        <begin position="356"/>
        <end position="365"/>
    </location>
</feature>
<dbReference type="Gene3D" id="3.40.50.720">
    <property type="entry name" value="NAD(P)-binding Rossmann-like Domain"/>
    <property type="match status" value="1"/>
</dbReference>
<keyword evidence="2" id="KW-0560">Oxidoreductase</keyword>
<dbReference type="eggNOG" id="KOG1208">
    <property type="taxonomic scope" value="Eukaryota"/>
</dbReference>
<dbReference type="Pfam" id="PF00106">
    <property type="entry name" value="adh_short"/>
    <property type="match status" value="1"/>
</dbReference>
<dbReference type="InterPro" id="IPR002347">
    <property type="entry name" value="SDR_fam"/>
</dbReference>
<evidence type="ECO:0000256" key="1">
    <source>
        <dbReference type="ARBA" id="ARBA00006484"/>
    </source>
</evidence>
<sequence length="365" mass="39256">MTEMLHNIMNPWSASKIPSLAGKVAVITGGNEGIGAAFTTELFKNGISKVIIASNDAARYKEAEAHFSKEAGHDVSSKLIFHEMDLGDYDAVHKTVEQIKKETDRIDILNCNAAIGMYKTDVPSSTADKSHAIDRHFACNNVGHAIFAQGLLPIVKDTANKTGDARIVIMASNLHFSAPSDVKFASVEELNSDLGPTLQYNRTKMANVLYAKKLARMFKAEGIDDKLFVNSIHPGVVKTAQQSGVLETYGEKIKETVGDGMVGQAAVTTLETLNHAARAVGMKDSPEGALSSLYAATSPEVKEKGLNGEYIVPNGTVQEADKRALDPAFQDRCYDLIQECIKKNLGNSKGSDHQEGSTVRGSASV</sequence>
<dbReference type="PRINTS" id="PR00081">
    <property type="entry name" value="GDHRDH"/>
</dbReference>
<comment type="similarity">
    <text evidence="1">Belongs to the short-chain dehydrogenases/reductases (SDR) family.</text>
</comment>
<dbReference type="InterPro" id="IPR036291">
    <property type="entry name" value="NAD(P)-bd_dom_sf"/>
</dbReference>
<reference evidence="4 5" key="1">
    <citation type="journal article" date="2013" name="MBio">
        <title>Genome sequencing of the plant pathogen Taphrina deformans, the causal agent of peach leaf curl.</title>
        <authorList>
            <person name="Cisse O.H."/>
            <person name="Almeida J.M.G.C.F."/>
            <person name="Fonseca A."/>
            <person name="Kumar A.A."/>
            <person name="Salojaervi J."/>
            <person name="Overmyer K."/>
            <person name="Hauser P.M."/>
            <person name="Pagni M."/>
        </authorList>
    </citation>
    <scope>NUCLEOTIDE SEQUENCE [LARGE SCALE GENOMIC DNA]</scope>
    <source>
        <strain evidence="5">PYCC 5710 / ATCC 11124 / CBS 356.35 / IMI 108563 / JCM 9778 / NBRC 8474</strain>
    </source>
</reference>
<dbReference type="SUPFAM" id="SSF51735">
    <property type="entry name" value="NAD(P)-binding Rossmann-fold domains"/>
    <property type="match status" value="1"/>
</dbReference>
<dbReference type="EMBL" id="CAHR02000233">
    <property type="protein sequence ID" value="CCG84412.1"/>
    <property type="molecule type" value="Genomic_DNA"/>
</dbReference>
<proteinExistence type="inferred from homology"/>
<keyword evidence="5" id="KW-1185">Reference proteome</keyword>
<evidence type="ECO:0000313" key="5">
    <source>
        <dbReference type="Proteomes" id="UP000013776"/>
    </source>
</evidence>
<dbReference type="STRING" id="1097556.R4XEX1"/>
<evidence type="ECO:0000256" key="2">
    <source>
        <dbReference type="ARBA" id="ARBA00023002"/>
    </source>
</evidence>
<evidence type="ECO:0000313" key="4">
    <source>
        <dbReference type="EMBL" id="CCG84412.1"/>
    </source>
</evidence>